<dbReference type="AlphaFoldDB" id="A0A9P8AN58"/>
<protein>
    <recommendedName>
        <fullName evidence="3">Fungal-type protein kinase domain-containing protein</fullName>
    </recommendedName>
</protein>
<dbReference type="Pfam" id="PF17667">
    <property type="entry name" value="Pkinase_fungal"/>
    <property type="match status" value="1"/>
</dbReference>
<feature type="domain" description="Fungal-type protein kinase" evidence="3">
    <location>
        <begin position="179"/>
        <end position="304"/>
    </location>
</feature>
<name>A0A9P8AN58_9AGAR</name>
<dbReference type="PANTHER" id="PTHR38248:SF2">
    <property type="entry name" value="FUNK1 11"/>
    <property type="match status" value="1"/>
</dbReference>
<dbReference type="RefSeq" id="XP_043034057.1">
    <property type="nucleotide sequence ID" value="XM_043181501.1"/>
</dbReference>
<sequence length="468" mass="53254">MPMHRWLHNIALTYSLSLYVQTSDAPYLQEFFWRLDYANDSTRRWDASVTEPTPEEASQARHRLGKEEPELLFKFAVYDDLNSDAEPKIFIAGEPFESHAYPTGHATRCFITYHISEDRVVFMKDTWRIVASDLVAEGRIYQRSQEAKILHIAEFVIAGDIPGQNQKTFFQPHKGLPQKQHQHYRLVLETIGRPLASFRSSWEMVNAINDTMTAHQQTVEKLQIMHQDISVGNVLITEDTNGKLGSILVDWDLCQSLEKLNDENTSIKRTGTWEFISAKVLLDPTAPRTVTDDLESFLHVLTWVTILLTPTEMSPQTLAATLRICYSGIWGTPDDPIGGMSKGTSLAAGRMSSRMFRLLNPKLHQLVDTLYATFGAWYGSDLYVITLEEDPLAIQELLDRLRDHKWMLDTITNVLSDADAWPADDRSHANSLPKGREIPNRKRKSDSEPESSRPSQKVRSIVEEGAIV</sequence>
<dbReference type="PANTHER" id="PTHR38248">
    <property type="entry name" value="FUNK1 6"/>
    <property type="match status" value="1"/>
</dbReference>
<evidence type="ECO:0000259" key="3">
    <source>
        <dbReference type="Pfam" id="PF17667"/>
    </source>
</evidence>
<dbReference type="SUPFAM" id="SSF56112">
    <property type="entry name" value="Protein kinase-like (PK-like)"/>
    <property type="match status" value="1"/>
</dbReference>
<proteinExistence type="predicted"/>
<reference evidence="4" key="1">
    <citation type="submission" date="2020-11" db="EMBL/GenBank/DDBJ databases">
        <title>Adaptations for nitrogen fixation in a non-lichenized fungal sporocarp promotes dispersal by wood-feeding termites.</title>
        <authorList>
            <consortium name="DOE Joint Genome Institute"/>
            <person name="Koch R.A."/>
            <person name="Yoon G."/>
            <person name="Arayal U."/>
            <person name="Lail K."/>
            <person name="Amirebrahimi M."/>
            <person name="Labutti K."/>
            <person name="Lipzen A."/>
            <person name="Riley R."/>
            <person name="Barry K."/>
            <person name="Henrissat B."/>
            <person name="Grigoriev I.V."/>
            <person name="Herr J.R."/>
            <person name="Aime M.C."/>
        </authorList>
    </citation>
    <scope>NUCLEOTIDE SEQUENCE</scope>
    <source>
        <strain evidence="4">MCA 3950</strain>
    </source>
</reference>
<dbReference type="InterPro" id="IPR011009">
    <property type="entry name" value="Kinase-like_dom_sf"/>
</dbReference>
<comment type="caution">
    <text evidence="4">The sequence shown here is derived from an EMBL/GenBank/DDBJ whole genome shotgun (WGS) entry which is preliminary data.</text>
</comment>
<dbReference type="OrthoDB" id="2739948at2759"/>
<evidence type="ECO:0000256" key="1">
    <source>
        <dbReference type="SAM" id="MobiDB-lite"/>
    </source>
</evidence>
<feature type="region of interest" description="Disordered" evidence="1">
    <location>
        <begin position="422"/>
        <end position="468"/>
    </location>
</feature>
<dbReference type="Gene3D" id="1.10.510.10">
    <property type="entry name" value="Transferase(Phosphotransferase) domain 1"/>
    <property type="match status" value="1"/>
</dbReference>
<organism evidence="4 5">
    <name type="scientific">Guyanagaster necrorhizus</name>
    <dbReference type="NCBI Taxonomy" id="856835"/>
    <lineage>
        <taxon>Eukaryota</taxon>
        <taxon>Fungi</taxon>
        <taxon>Dikarya</taxon>
        <taxon>Basidiomycota</taxon>
        <taxon>Agaricomycotina</taxon>
        <taxon>Agaricomycetes</taxon>
        <taxon>Agaricomycetidae</taxon>
        <taxon>Agaricales</taxon>
        <taxon>Marasmiineae</taxon>
        <taxon>Physalacriaceae</taxon>
        <taxon>Guyanagaster</taxon>
    </lineage>
</organism>
<feature type="signal peptide" evidence="2">
    <location>
        <begin position="1"/>
        <end position="22"/>
    </location>
</feature>
<evidence type="ECO:0000313" key="4">
    <source>
        <dbReference type="EMBL" id="KAG7440557.1"/>
    </source>
</evidence>
<feature type="compositionally biased region" description="Basic and acidic residues" evidence="1">
    <location>
        <begin position="423"/>
        <end position="451"/>
    </location>
</feature>
<dbReference type="Proteomes" id="UP000812287">
    <property type="component" value="Unassembled WGS sequence"/>
</dbReference>
<evidence type="ECO:0000313" key="5">
    <source>
        <dbReference type="Proteomes" id="UP000812287"/>
    </source>
</evidence>
<evidence type="ECO:0000256" key="2">
    <source>
        <dbReference type="SAM" id="SignalP"/>
    </source>
</evidence>
<dbReference type="EMBL" id="MU250570">
    <property type="protein sequence ID" value="KAG7440557.1"/>
    <property type="molecule type" value="Genomic_DNA"/>
</dbReference>
<accession>A0A9P8AN58</accession>
<keyword evidence="5" id="KW-1185">Reference proteome</keyword>
<feature type="chain" id="PRO_5040304608" description="Fungal-type protein kinase domain-containing protein" evidence="2">
    <location>
        <begin position="23"/>
        <end position="468"/>
    </location>
</feature>
<dbReference type="GeneID" id="66103797"/>
<gene>
    <name evidence="4" type="ORF">BT62DRAFT_581460</name>
</gene>
<dbReference type="InterPro" id="IPR040976">
    <property type="entry name" value="Pkinase_fungal"/>
</dbReference>
<keyword evidence="2" id="KW-0732">Signal</keyword>